<dbReference type="Pfam" id="PF00248">
    <property type="entry name" value="Aldo_ket_red"/>
    <property type="match status" value="1"/>
</dbReference>
<dbReference type="PANTHER" id="PTHR43364">
    <property type="entry name" value="NADH-SPECIFIC METHYLGLYOXAL REDUCTASE-RELATED"/>
    <property type="match status" value="1"/>
</dbReference>
<dbReference type="GO" id="GO:0016491">
    <property type="term" value="F:oxidoreductase activity"/>
    <property type="evidence" value="ECO:0007669"/>
    <property type="project" value="UniProtKB-KW"/>
</dbReference>
<dbReference type="AlphaFoldDB" id="A0A075GMI2"/>
<dbReference type="PANTHER" id="PTHR43364:SF4">
    <property type="entry name" value="NAD(P)-LINKED OXIDOREDUCTASE SUPERFAMILY PROTEIN"/>
    <property type="match status" value="1"/>
</dbReference>
<dbReference type="InterPro" id="IPR023210">
    <property type="entry name" value="NADP_OxRdtase_dom"/>
</dbReference>
<protein>
    <recommendedName>
        <fullName evidence="2">NADP-dependent oxidoreductase domain-containing protein</fullName>
    </recommendedName>
</protein>
<reference evidence="3" key="1">
    <citation type="journal article" date="2014" name="Genome Biol. Evol.">
        <title>Pangenome evidence for extensive interdomain horizontal transfer affecting lineage core and shell genes in uncultured planktonic thaumarchaeota and euryarchaeota.</title>
        <authorList>
            <person name="Deschamps P."/>
            <person name="Zivanovic Y."/>
            <person name="Moreira D."/>
            <person name="Rodriguez-Valera F."/>
            <person name="Lopez-Garcia P."/>
        </authorList>
    </citation>
    <scope>NUCLEOTIDE SEQUENCE</scope>
</reference>
<proteinExistence type="predicted"/>
<feature type="domain" description="NADP-dependent oxidoreductase" evidence="2">
    <location>
        <begin position="9"/>
        <end position="297"/>
    </location>
</feature>
<name>A0A075GMI2_9ARCH</name>
<dbReference type="Gene3D" id="3.20.20.100">
    <property type="entry name" value="NADP-dependent oxidoreductase domain"/>
    <property type="match status" value="1"/>
</dbReference>
<keyword evidence="1" id="KW-0560">Oxidoreductase</keyword>
<accession>A0A075GMI2</accession>
<evidence type="ECO:0000256" key="1">
    <source>
        <dbReference type="ARBA" id="ARBA00023002"/>
    </source>
</evidence>
<evidence type="ECO:0000313" key="3">
    <source>
        <dbReference type="EMBL" id="AIF05094.1"/>
    </source>
</evidence>
<organism evidence="3">
    <name type="scientific">uncultured marine thaumarchaeote KM3_17_C07</name>
    <dbReference type="NCBI Taxonomy" id="1456062"/>
    <lineage>
        <taxon>Archaea</taxon>
        <taxon>Nitrososphaerota</taxon>
        <taxon>environmental samples</taxon>
    </lineage>
</organism>
<sequence>MSMINHKDLILGTSLWGWTVKKKECFKILDIFYNNGYRWIDTATNYPINSDKKYFRYAENCIAEWIKNNDINDLKIISKIGSMNNLGDDDINLSYSFVLMNYEYYLDKFHSCLKNIMVHWDNRDSKLSIESTINALKVINQNGVGIGLSGIKNPEYYSVLKNELDIEYIIEVKHNIFSSSIEHYRLFYNDCRFIVYGINASGIKINGKYNKSNSLIVRKRDYQSKKRIIIINKIKKLIEKYSDDTSFPIKSFNHIGMIYAFNSLRVDGIIIGPSSITQLMDSLLFFDKLKTYDTKNIYDKIIDSII</sequence>
<evidence type="ECO:0000259" key="2">
    <source>
        <dbReference type="Pfam" id="PF00248"/>
    </source>
</evidence>
<dbReference type="InterPro" id="IPR036812">
    <property type="entry name" value="NAD(P)_OxRdtase_dom_sf"/>
</dbReference>
<dbReference type="EMBL" id="KF900728">
    <property type="protein sequence ID" value="AIF05094.1"/>
    <property type="molecule type" value="Genomic_DNA"/>
</dbReference>
<dbReference type="InterPro" id="IPR050523">
    <property type="entry name" value="AKR_Detox_Biosynth"/>
</dbReference>
<dbReference type="SUPFAM" id="SSF51430">
    <property type="entry name" value="NAD(P)-linked oxidoreductase"/>
    <property type="match status" value="1"/>
</dbReference>